<keyword evidence="1" id="KW-0812">Transmembrane</keyword>
<name>S5NS64_LIMRT</name>
<keyword evidence="1" id="KW-0472">Membrane</keyword>
<dbReference type="PATRIC" id="fig|1358027.3.peg.1169"/>
<reference evidence="2 3" key="1">
    <citation type="journal article" date="2014" name="Genome Announc.">
        <title>Complete Genome Sequences of Lactobacillus johnsonii Strain N6.2 and Lactobacillus reuteri Strain TD1.</title>
        <authorList>
            <person name="Leonard M.T."/>
            <person name="Valladares R.B."/>
            <person name="Ardissone A."/>
            <person name="Gonzalez C.F."/>
            <person name="Lorca G.L."/>
            <person name="Triplett E.W."/>
        </authorList>
    </citation>
    <scope>NUCLEOTIDE SEQUENCE [LARGE SCALE GENOMIC DNA]</scope>
    <source>
        <strain evidence="2 3">TD1</strain>
    </source>
</reference>
<evidence type="ECO:0000256" key="1">
    <source>
        <dbReference type="SAM" id="Phobius"/>
    </source>
</evidence>
<feature type="transmembrane region" description="Helical" evidence="1">
    <location>
        <begin position="6"/>
        <end position="23"/>
    </location>
</feature>
<accession>S5NS64</accession>
<dbReference type="HOGENOM" id="CLU_212107_0_0_9"/>
<dbReference type="RefSeq" id="WP_019253318.1">
    <property type="nucleotide sequence ID" value="NC_021872.1"/>
</dbReference>
<organism evidence="2 3">
    <name type="scientific">Limosilactobacillus reuteri TD1</name>
    <dbReference type="NCBI Taxonomy" id="1358027"/>
    <lineage>
        <taxon>Bacteria</taxon>
        <taxon>Bacillati</taxon>
        <taxon>Bacillota</taxon>
        <taxon>Bacilli</taxon>
        <taxon>Lactobacillales</taxon>
        <taxon>Lactobacillaceae</taxon>
        <taxon>Limosilactobacillus</taxon>
    </lineage>
</organism>
<gene>
    <name evidence="2" type="ORF">N134_06120</name>
</gene>
<evidence type="ECO:0000313" key="3">
    <source>
        <dbReference type="Proteomes" id="UP000015085"/>
    </source>
</evidence>
<proteinExistence type="predicted"/>
<dbReference type="EMBL" id="CP006603">
    <property type="protein sequence ID" value="AGR65240.1"/>
    <property type="molecule type" value="Genomic_DNA"/>
</dbReference>
<keyword evidence="1" id="KW-1133">Transmembrane helix</keyword>
<dbReference type="AlphaFoldDB" id="S5NS64"/>
<evidence type="ECO:0000313" key="2">
    <source>
        <dbReference type="EMBL" id="AGR65240.1"/>
    </source>
</evidence>
<protein>
    <submittedName>
        <fullName evidence="2">Uncharacterized protein</fullName>
    </submittedName>
</protein>
<dbReference type="Proteomes" id="UP000015085">
    <property type="component" value="Chromosome"/>
</dbReference>
<dbReference type="KEGG" id="lrr:N134_06120"/>
<sequence length="54" mass="6290">MHDQVLIALISTVGSIVVAYLTTHQNKKPSINDELRKENEELKKKLEERERENT</sequence>